<dbReference type="AlphaFoldDB" id="H9B9C0"/>
<feature type="coiled-coil region" evidence="3">
    <location>
        <begin position="67"/>
        <end position="94"/>
    </location>
</feature>
<evidence type="ECO:0000256" key="2">
    <source>
        <dbReference type="HAMAP-Rule" id="MF_03225"/>
    </source>
</evidence>
<dbReference type="SUPFAM" id="SSF51419">
    <property type="entry name" value="PLP-binding barrel"/>
    <property type="match status" value="1"/>
</dbReference>
<dbReference type="VEuPathDB" id="ToxoDB:ETH_00016750"/>
<dbReference type="InterPro" id="IPR029066">
    <property type="entry name" value="PLP-binding_barrel"/>
</dbReference>
<name>H9B9C0_EIMTE</name>
<dbReference type="VEuPathDB" id="ToxoDB:ETH2_0539300"/>
<evidence type="ECO:0000313" key="5">
    <source>
        <dbReference type="EMBL" id="AET50580.1"/>
    </source>
</evidence>
<evidence type="ECO:0000256" key="3">
    <source>
        <dbReference type="SAM" id="Coils"/>
    </source>
</evidence>
<feature type="chain" id="PRO_5003618675" description="Pyridoxal phosphate homeostasis protein" evidence="4">
    <location>
        <begin position="27"/>
        <end position="319"/>
    </location>
</feature>
<feature type="modified residue" description="N6-(pyridoxal phosphate)lysine" evidence="2">
    <location>
        <position position="109"/>
    </location>
</feature>
<dbReference type="PANTHER" id="PTHR10146:SF14">
    <property type="entry name" value="PYRIDOXAL PHOSPHATE HOMEOSTASIS PROTEIN"/>
    <property type="match status" value="1"/>
</dbReference>
<keyword evidence="1 2" id="KW-0663">Pyridoxal phosphate</keyword>
<proteinExistence type="evidence at transcript level"/>
<dbReference type="GO" id="GO:0030170">
    <property type="term" value="F:pyridoxal phosphate binding"/>
    <property type="evidence" value="ECO:0007669"/>
    <property type="project" value="UniProtKB-UniRule"/>
</dbReference>
<dbReference type="InterPro" id="IPR011078">
    <property type="entry name" value="PyrdxlP_homeostasis"/>
</dbReference>
<organism evidence="5">
    <name type="scientific">Eimeria tenella</name>
    <name type="common">Coccidian parasite</name>
    <dbReference type="NCBI Taxonomy" id="5802"/>
    <lineage>
        <taxon>Eukaryota</taxon>
        <taxon>Sar</taxon>
        <taxon>Alveolata</taxon>
        <taxon>Apicomplexa</taxon>
        <taxon>Conoidasida</taxon>
        <taxon>Coccidia</taxon>
        <taxon>Eucoccidiorida</taxon>
        <taxon>Eimeriorina</taxon>
        <taxon>Eimeriidae</taxon>
        <taxon>Eimeria</taxon>
    </lineage>
</organism>
<dbReference type="PANTHER" id="PTHR10146">
    <property type="entry name" value="PROLINE SYNTHETASE CO-TRANSCRIBED BACTERIAL HOMOLOG PROTEIN"/>
    <property type="match status" value="1"/>
</dbReference>
<accession>H9B9C0</accession>
<dbReference type="EMBL" id="JN987357">
    <property type="protein sequence ID" value="AET50580.1"/>
    <property type="molecule type" value="mRNA"/>
</dbReference>
<reference evidence="5" key="1">
    <citation type="journal article" date="2012" name="BMC Genomics">
        <title>Characterisation of full-length cDNA sequences provides insights into the Eimeria tenella transcriptome.</title>
        <authorList>
            <person name="Amiruddin N."/>
            <person name="Lee X.W."/>
            <person name="Blake D.P."/>
            <person name="Suzuki Y."/>
            <person name="Tay Y.L."/>
            <person name="Lim L.S."/>
            <person name="Tomley F.M."/>
            <person name="Watanabe J."/>
            <person name="Sugimoto C."/>
            <person name="Wan K.L."/>
        </authorList>
    </citation>
    <scope>NUCLEOTIDE SEQUENCE</scope>
    <source>
        <strain evidence="5">Houghton</strain>
    </source>
</reference>
<keyword evidence="3" id="KW-0175">Coiled coil</keyword>
<comment type="similarity">
    <text evidence="2">Belongs to the pyridoxal phosphate-binding protein YggS/PROSC family.</text>
</comment>
<evidence type="ECO:0000256" key="4">
    <source>
        <dbReference type="SAM" id="SignalP"/>
    </source>
</evidence>
<evidence type="ECO:0000256" key="1">
    <source>
        <dbReference type="ARBA" id="ARBA00022898"/>
    </source>
</evidence>
<comment type="function">
    <text evidence="2">Pyridoxal 5'-phosphate (PLP)-binding protein, which may be involved in intracellular homeostatic regulation of pyridoxal 5'-phosphate (PLP), the active form of vitamin B6.</text>
</comment>
<dbReference type="HAMAP" id="MF_02087">
    <property type="entry name" value="PLP_homeostasis"/>
    <property type="match status" value="1"/>
</dbReference>
<protein>
    <recommendedName>
        <fullName evidence="2">Pyridoxal phosphate homeostasis protein</fullName>
        <shortName evidence="2">PLP homeostasis protein</shortName>
    </recommendedName>
</protein>
<dbReference type="NCBIfam" id="TIGR00044">
    <property type="entry name" value="YggS family pyridoxal phosphate-dependent enzyme"/>
    <property type="match status" value="1"/>
</dbReference>
<feature type="signal peptide" evidence="4">
    <location>
        <begin position="1"/>
        <end position="26"/>
    </location>
</feature>
<dbReference type="FunFam" id="3.20.20.10:FF:000018">
    <property type="entry name" value="Pyridoxal phosphate homeostasis protein"/>
    <property type="match status" value="1"/>
</dbReference>
<sequence length="319" mass="33578">MFFSTRQRHGSPAVLLSLLLLWGAMAASLRAAAAAAAAASAVAAATAATAANAAPAATAATAAAEAADKYAYVVQQLKEAKENLEAAAAAAASGAAAAAKAPLLIAVSKTHPPAAVAAAAATGHRHFGENYVAELVEKAQKLPEDYHWHLIGKLQTNKVKTLVAGVRNLYSVDSVDSVRLAEVLQRETKKANRHLNVLVQVNAGGEPQKNGVLGDDWNSTKHLSLSLVYYILDKCPNLKFRGFMTVAPQDVDEALSTFKRMKELKEEAARDEKIAAALNGEDLELSMGMSRDMQTAVENGSTQVRIGTAIFGARGPRRV</sequence>
<keyword evidence="4" id="KW-0732">Signal</keyword>
<dbReference type="Gene3D" id="3.20.20.10">
    <property type="entry name" value="Alanine racemase"/>
    <property type="match status" value="1"/>
</dbReference>